<keyword evidence="3" id="KW-1185">Reference proteome</keyword>
<evidence type="ECO:0000256" key="1">
    <source>
        <dbReference type="SAM" id="MobiDB-lite"/>
    </source>
</evidence>
<name>A0A194UN10_CYTMA</name>
<organism evidence="2 3">
    <name type="scientific">Cytospora mali</name>
    <name type="common">Apple Valsa canker fungus</name>
    <name type="synonym">Valsa mali</name>
    <dbReference type="NCBI Taxonomy" id="578113"/>
    <lineage>
        <taxon>Eukaryota</taxon>
        <taxon>Fungi</taxon>
        <taxon>Dikarya</taxon>
        <taxon>Ascomycota</taxon>
        <taxon>Pezizomycotina</taxon>
        <taxon>Sordariomycetes</taxon>
        <taxon>Sordariomycetidae</taxon>
        <taxon>Diaporthales</taxon>
        <taxon>Cytosporaceae</taxon>
        <taxon>Cytospora</taxon>
    </lineage>
</organism>
<reference evidence="3" key="1">
    <citation type="submission" date="2014-12" db="EMBL/GenBank/DDBJ databases">
        <title>Genome Sequence of Valsa Canker Pathogens Uncovers a Specific Adaption of Colonization on Woody Bark.</title>
        <authorList>
            <person name="Yin Z."/>
            <person name="Liu H."/>
            <person name="Gao X."/>
            <person name="Li Z."/>
            <person name="Song N."/>
            <person name="Ke X."/>
            <person name="Dai Q."/>
            <person name="Wu Y."/>
            <person name="Sun Y."/>
            <person name="Xu J.-R."/>
            <person name="Kang Z.K."/>
            <person name="Wang L."/>
            <person name="Huang L."/>
        </authorList>
    </citation>
    <scope>NUCLEOTIDE SEQUENCE [LARGE SCALE GENOMIC DNA]</scope>
    <source>
        <strain evidence="3">SXYL134</strain>
    </source>
</reference>
<protein>
    <submittedName>
        <fullName evidence="2">Uncharacterized protein</fullName>
    </submittedName>
</protein>
<sequence>MSSREGGQSPPPERQTGAQLNDAPADGQGTDTMDHKDQTNQSGLDNLKSNPKGPLEDAVKEKFTKTQQ</sequence>
<gene>
    <name evidence="2" type="ORF">VP1G_00558</name>
</gene>
<evidence type="ECO:0000313" key="3">
    <source>
        <dbReference type="Proteomes" id="UP000078576"/>
    </source>
</evidence>
<dbReference type="Proteomes" id="UP000078576">
    <property type="component" value="Unassembled WGS sequence"/>
</dbReference>
<feature type="compositionally biased region" description="Polar residues" evidence="1">
    <location>
        <begin position="39"/>
        <end position="49"/>
    </location>
</feature>
<evidence type="ECO:0000313" key="2">
    <source>
        <dbReference type="EMBL" id="KUI53047.1"/>
    </source>
</evidence>
<dbReference type="AlphaFoldDB" id="A0A194UN10"/>
<feature type="compositionally biased region" description="Basic and acidic residues" evidence="1">
    <location>
        <begin position="54"/>
        <end position="68"/>
    </location>
</feature>
<dbReference type="EMBL" id="KN714667">
    <property type="protein sequence ID" value="KUI53047.1"/>
    <property type="molecule type" value="Genomic_DNA"/>
</dbReference>
<proteinExistence type="predicted"/>
<dbReference type="OrthoDB" id="5375886at2759"/>
<accession>A0A194UN10</accession>
<feature type="region of interest" description="Disordered" evidence="1">
    <location>
        <begin position="1"/>
        <end position="68"/>
    </location>
</feature>